<reference evidence="2 3" key="1">
    <citation type="submission" date="2020-08" db="EMBL/GenBank/DDBJ databases">
        <title>Genomic Encyclopedia of Type Strains, Phase IV (KMG-IV): sequencing the most valuable type-strain genomes for metagenomic binning, comparative biology and taxonomic classification.</title>
        <authorList>
            <person name="Goeker M."/>
        </authorList>
    </citation>
    <scope>NUCLEOTIDE SEQUENCE [LARGE SCALE GENOMIC DNA]</scope>
    <source>
        <strain evidence="2 3">DSM 7465</strain>
    </source>
</reference>
<comment type="caution">
    <text evidence="2">The sequence shown here is derived from an EMBL/GenBank/DDBJ whole genome shotgun (WGS) entry which is preliminary data.</text>
</comment>
<keyword evidence="1" id="KW-0472">Membrane</keyword>
<keyword evidence="1" id="KW-1133">Transmembrane helix</keyword>
<keyword evidence="1" id="KW-0812">Transmembrane</keyword>
<name>A0A840HXB6_9SPHN</name>
<dbReference type="EMBL" id="JACHOV010000009">
    <property type="protein sequence ID" value="MBB4642096.1"/>
    <property type="molecule type" value="Genomic_DNA"/>
</dbReference>
<proteinExistence type="predicted"/>
<organism evidence="2 3">
    <name type="scientific">Rhizorhapis suberifaciens</name>
    <name type="common">corky root of lettuce</name>
    <dbReference type="NCBI Taxonomy" id="13656"/>
    <lineage>
        <taxon>Bacteria</taxon>
        <taxon>Pseudomonadati</taxon>
        <taxon>Pseudomonadota</taxon>
        <taxon>Alphaproteobacteria</taxon>
        <taxon>Sphingomonadales</taxon>
        <taxon>Sphingomonadaceae</taxon>
        <taxon>Rhizorhapis</taxon>
    </lineage>
</organism>
<keyword evidence="3" id="KW-1185">Reference proteome</keyword>
<gene>
    <name evidence="2" type="ORF">HNQ99_002418</name>
</gene>
<dbReference type="AlphaFoldDB" id="A0A840HXB6"/>
<dbReference type="Proteomes" id="UP000575068">
    <property type="component" value="Unassembled WGS sequence"/>
</dbReference>
<sequence length="282" mass="31441">MQDRTVDVSYEHFLPLRAVVDPPKSRLPQAANHRVSRLYLICGGSVSAAWILMSVLSPLAVSAEGAERVTTACIVTEKWDSLAGQPYLTQEADCNYDAAELEKRLLSIFQWPSSGLSVETLERTFSLPPLKTSYEAPRQAHYTVWASGPTSANRWHVSFTYDEAFVPMDAWRRPRFRKAKRPILINPSIRGDRRVDIDIVQTPKSDPLGSNCFGAELFRTAARRAGWRKPKGIIIPFSLHGASFPPTVSFERGRWNVSVVFDREGKCAEGLSYGTEADPGAN</sequence>
<feature type="transmembrane region" description="Helical" evidence="1">
    <location>
        <begin position="38"/>
        <end position="61"/>
    </location>
</feature>
<evidence type="ECO:0000313" key="3">
    <source>
        <dbReference type="Proteomes" id="UP000575068"/>
    </source>
</evidence>
<accession>A0A840HXB6</accession>
<evidence type="ECO:0000256" key="1">
    <source>
        <dbReference type="SAM" id="Phobius"/>
    </source>
</evidence>
<protein>
    <submittedName>
        <fullName evidence="2">Uncharacterized protein</fullName>
    </submittedName>
</protein>
<evidence type="ECO:0000313" key="2">
    <source>
        <dbReference type="EMBL" id="MBB4642096.1"/>
    </source>
</evidence>